<organism evidence="1 2">
    <name type="scientific">Persea americana</name>
    <name type="common">Avocado</name>
    <dbReference type="NCBI Taxonomy" id="3435"/>
    <lineage>
        <taxon>Eukaryota</taxon>
        <taxon>Viridiplantae</taxon>
        <taxon>Streptophyta</taxon>
        <taxon>Embryophyta</taxon>
        <taxon>Tracheophyta</taxon>
        <taxon>Spermatophyta</taxon>
        <taxon>Magnoliopsida</taxon>
        <taxon>Magnoliidae</taxon>
        <taxon>Laurales</taxon>
        <taxon>Lauraceae</taxon>
        <taxon>Persea</taxon>
    </lineage>
</organism>
<keyword evidence="2" id="KW-1185">Reference proteome</keyword>
<sequence>MAPIHLPLPLYKSASALLPLPQTRRLVFGGRITEEMRSLLLLPSLPKIFISTLSPQNPKTLFSSTIPKPSLLSHLHLPNQTLISCRSINKKQKKRNDFRVWADDDDVESRDPDDYDMDEDEAEELDSKDYDIEYDRLLLPSGGASAASSTSDDIEMVQSESFVSTQGWESDKVVDYRINEDEFHKISLLNCDFFIRKPPDPDDNVYDFREMYVTPPDTDVYSIPKVLAPMPDKYIRCSESDYGCHNVTEPPIDALRDPLYKHTKEILKVFLIKHYRNRRINDPEFFLDFEEIYVIDSKTKSITRAKVLVTVPEGRNRNRLKDMLIVRDNGTSFKIIPMSERLDPDTIIETEEWIQSRREMEKHLRKLRDFKKVNPATTDRNRPRRILHAPYFYIRIRLGGSIAEEMQSLLLLPSLPKISISTTSPQNPSLHHPSQNPKTLLSFITPKPYLLSSLHLPNQILISTRSITNNKKKRNDFRVWAEEDDVESRDLDDYDMDEDEAEELYSRDYDIEYDRLLLPSGGASAEMVQSESFVSTQGWESDKVVDYRINEEEFHKISLLNCDFFIRKPPDPDNDVYDFREMYVTPPDTDVYSIPKVLAPMPGKESDYGCHIVTEPPIDAPRDPLYKHTKEILKVFLMKHYRNRRINDPEFFLDYEEIYVIDSITKSITRAKVLVTVPEGRNRNRLKDMLIVRDNGTSFKIIPMSERLDPDTIIETEEWIQSRRETEKHLRKLHDFPESNWF</sequence>
<proteinExistence type="predicted"/>
<reference evidence="1 2" key="1">
    <citation type="journal article" date="2022" name="Hortic Res">
        <title>A haplotype resolved chromosomal level avocado genome allows analysis of novel avocado genes.</title>
        <authorList>
            <person name="Nath O."/>
            <person name="Fletcher S.J."/>
            <person name="Hayward A."/>
            <person name="Shaw L.M."/>
            <person name="Masouleh A.K."/>
            <person name="Furtado A."/>
            <person name="Henry R.J."/>
            <person name="Mitter N."/>
        </authorList>
    </citation>
    <scope>NUCLEOTIDE SEQUENCE [LARGE SCALE GENOMIC DNA]</scope>
    <source>
        <strain evidence="2">cv. Hass</strain>
    </source>
</reference>
<comment type="caution">
    <text evidence="1">The sequence shown here is derived from an EMBL/GenBank/DDBJ whole genome shotgun (WGS) entry which is preliminary data.</text>
</comment>
<dbReference type="Proteomes" id="UP001234297">
    <property type="component" value="Chromosome 11"/>
</dbReference>
<dbReference type="EMBL" id="CM056819">
    <property type="protein sequence ID" value="KAJ8625443.1"/>
    <property type="molecule type" value="Genomic_DNA"/>
</dbReference>
<protein>
    <submittedName>
        <fullName evidence="1">Uncharacterized protein</fullName>
    </submittedName>
</protein>
<evidence type="ECO:0000313" key="1">
    <source>
        <dbReference type="EMBL" id="KAJ8625443.1"/>
    </source>
</evidence>
<name>A0ACC2KWG8_PERAE</name>
<gene>
    <name evidence="1" type="ORF">MRB53_033973</name>
</gene>
<evidence type="ECO:0000313" key="2">
    <source>
        <dbReference type="Proteomes" id="UP001234297"/>
    </source>
</evidence>
<accession>A0ACC2KWG8</accession>